<dbReference type="PANTHER" id="PTHR34219:SF4">
    <property type="entry name" value="PEPSY DOMAIN-CONTAINING PROTEIN"/>
    <property type="match status" value="1"/>
</dbReference>
<keyword evidence="3" id="KW-1185">Reference proteome</keyword>
<dbReference type="EMBL" id="JAHKPV010000001">
    <property type="protein sequence ID" value="MBU2872896.1"/>
    <property type="molecule type" value="Genomic_DNA"/>
</dbReference>
<reference evidence="2 3" key="1">
    <citation type="submission" date="2021-05" db="EMBL/GenBank/DDBJ databases">
        <title>Draft genomes of bacteria isolated from model marine particles.</title>
        <authorList>
            <person name="Datta M.S."/>
            <person name="Schwartzman J.A."/>
            <person name="Enke T.N."/>
            <person name="Saavedra J."/>
            <person name="Cermak N."/>
            <person name="Cordero O.X."/>
        </authorList>
    </citation>
    <scope>NUCLEOTIDE SEQUENCE [LARGE SCALE GENOMIC DNA]</scope>
    <source>
        <strain evidence="2 3">D2M19</strain>
    </source>
</reference>
<dbReference type="PANTHER" id="PTHR34219">
    <property type="entry name" value="IRON-REGULATED INNER MEMBRANE PROTEIN-RELATED"/>
    <property type="match status" value="1"/>
</dbReference>
<feature type="transmembrane region" description="Helical" evidence="1">
    <location>
        <begin position="472"/>
        <end position="491"/>
    </location>
</feature>
<feature type="transmembrane region" description="Helical" evidence="1">
    <location>
        <begin position="503"/>
        <end position="527"/>
    </location>
</feature>
<name>A0ABS6A4N1_9GAMM</name>
<dbReference type="Proteomes" id="UP000753376">
    <property type="component" value="Unassembled WGS sequence"/>
</dbReference>
<feature type="transmembrane region" description="Helical" evidence="1">
    <location>
        <begin position="366"/>
        <end position="388"/>
    </location>
</feature>
<dbReference type="Pfam" id="PF03929">
    <property type="entry name" value="PepSY_TM"/>
    <property type="match status" value="1"/>
</dbReference>
<evidence type="ECO:0000313" key="2">
    <source>
        <dbReference type="EMBL" id="MBU2872896.1"/>
    </source>
</evidence>
<accession>A0ABS6A4N1</accession>
<gene>
    <name evidence="2" type="ORF">KO508_02660</name>
</gene>
<organism evidence="2 3">
    <name type="scientific">Marinobacter salexigens</name>
    <dbReference type="NCBI Taxonomy" id="1925763"/>
    <lineage>
        <taxon>Bacteria</taxon>
        <taxon>Pseudomonadati</taxon>
        <taxon>Pseudomonadota</taxon>
        <taxon>Gammaproteobacteria</taxon>
        <taxon>Pseudomonadales</taxon>
        <taxon>Marinobacteraceae</taxon>
        <taxon>Marinobacter</taxon>
    </lineage>
</organism>
<feature type="transmembrane region" description="Helical" evidence="1">
    <location>
        <begin position="411"/>
        <end position="429"/>
    </location>
</feature>
<protein>
    <submittedName>
        <fullName evidence="2">PepSY domain-containing protein</fullName>
    </submittedName>
</protein>
<proteinExistence type="predicted"/>
<feature type="transmembrane region" description="Helical" evidence="1">
    <location>
        <begin position="31"/>
        <end position="52"/>
    </location>
</feature>
<evidence type="ECO:0000313" key="3">
    <source>
        <dbReference type="Proteomes" id="UP000753376"/>
    </source>
</evidence>
<sequence length="554" mass="61178">MSTRTPRPNKTPMTEAPQGGFRQSMAWLHTWAGLTLGWVLFLMFLTGTAGYFDTEIDRWMQPELPPAQTHLNATDTAAVLLARLEKEAPEAERWFLRLPTDRNQPYPSVFWQGASVDAGASAARGNLKLNGETGETFQARETGGGQLLYQMHWRLHYLSRAQADVIVGFATLFMLVALVSGVIIHKKIFKDFFTFRPSKGQRSWLDAHNVFSVLALPFHLMITYSGLVFMAFSYMPLVVAAHYGVDGEARSQFIADVFDPPGQVEATNEPAPLVPLTGLIAKAEDQWGKGRIRNIDIRHPGDRNARVIIHENIEKSLASAAGLMVFNGVSGELLRMVPKEPSAAKGARDLFIGLHEGLFAGPVLRWLYFFSGLLGTGMIATGLLLWAVKRRQRAERAAGTENRGLRLVEKLNVGTIVGLPIGIAAYFWANRLLPIGIEGRADWEINALFITWAAMLLYGTLRPTKRAWIEQLSLATIAFALLPLINALTTNSHLGQSLRGGDLVMVGFDLAMLFIGAAFAGITWRLISKWSPTNGDQKAGRQWAKSLDLARSAK</sequence>
<evidence type="ECO:0000256" key="1">
    <source>
        <dbReference type="SAM" id="Phobius"/>
    </source>
</evidence>
<feature type="transmembrane region" description="Helical" evidence="1">
    <location>
        <begin position="165"/>
        <end position="189"/>
    </location>
</feature>
<keyword evidence="1" id="KW-0812">Transmembrane</keyword>
<keyword evidence="1" id="KW-0472">Membrane</keyword>
<comment type="caution">
    <text evidence="2">The sequence shown here is derived from an EMBL/GenBank/DDBJ whole genome shotgun (WGS) entry which is preliminary data.</text>
</comment>
<feature type="transmembrane region" description="Helical" evidence="1">
    <location>
        <begin position="441"/>
        <end position="460"/>
    </location>
</feature>
<feature type="transmembrane region" description="Helical" evidence="1">
    <location>
        <begin position="210"/>
        <end position="235"/>
    </location>
</feature>
<keyword evidence="1" id="KW-1133">Transmembrane helix</keyword>
<dbReference type="InterPro" id="IPR005625">
    <property type="entry name" value="PepSY-ass_TM"/>
</dbReference>
<dbReference type="RefSeq" id="WP_216006780.1">
    <property type="nucleotide sequence ID" value="NZ_JAHKPV010000001.1"/>
</dbReference>